<dbReference type="PRINTS" id="PR01576">
    <property type="entry name" value="PDEFORMYLASE"/>
</dbReference>
<comment type="caution">
    <text evidence="3">The sequence shown here is derived from an EMBL/GenBank/DDBJ whole genome shotgun (WGS) entry which is preliminary data.</text>
</comment>
<dbReference type="SUPFAM" id="SSF56420">
    <property type="entry name" value="Peptide deformylase"/>
    <property type="match status" value="1"/>
</dbReference>
<dbReference type="PANTHER" id="PTHR10458:SF22">
    <property type="entry name" value="PEPTIDE DEFORMYLASE"/>
    <property type="match status" value="1"/>
</dbReference>
<dbReference type="GO" id="GO:0046872">
    <property type="term" value="F:metal ion binding"/>
    <property type="evidence" value="ECO:0007669"/>
    <property type="project" value="UniProtKB-KW"/>
</dbReference>
<evidence type="ECO:0000313" key="3">
    <source>
        <dbReference type="EMBL" id="HDL59978.1"/>
    </source>
</evidence>
<dbReference type="GO" id="GO:0042586">
    <property type="term" value="F:peptide deformylase activity"/>
    <property type="evidence" value="ECO:0007669"/>
    <property type="project" value="UniProtKB-UniRule"/>
</dbReference>
<dbReference type="EMBL" id="DRDR01000038">
    <property type="protein sequence ID" value="HDL59978.1"/>
    <property type="molecule type" value="Genomic_DNA"/>
</dbReference>
<comment type="function">
    <text evidence="2">Removes the formyl group from the N-terminal Met of newly synthesized proteins. Requires at least a dipeptide for an efficient rate of reaction. N-terminal L-methionine is a prerequisite for activity but the enzyme has broad specificity at other positions.</text>
</comment>
<feature type="active site" evidence="2">
    <location>
        <position position="139"/>
    </location>
</feature>
<protein>
    <recommendedName>
        <fullName evidence="2">Peptide deformylase</fullName>
        <shortName evidence="2">PDF</shortName>
        <ecNumber evidence="2">3.5.1.88</ecNumber>
    </recommendedName>
    <alternativeName>
        <fullName evidence="2">Polypeptide deformylase</fullName>
    </alternativeName>
</protein>
<dbReference type="InterPro" id="IPR023635">
    <property type="entry name" value="Peptide_deformylase"/>
</dbReference>
<dbReference type="PANTHER" id="PTHR10458">
    <property type="entry name" value="PEPTIDE DEFORMYLASE"/>
    <property type="match status" value="1"/>
</dbReference>
<dbReference type="CDD" id="cd00487">
    <property type="entry name" value="Pep_deformylase"/>
    <property type="match status" value="1"/>
</dbReference>
<dbReference type="Pfam" id="PF01327">
    <property type="entry name" value="Pep_deformylase"/>
    <property type="match status" value="1"/>
</dbReference>
<comment type="catalytic activity">
    <reaction evidence="2">
        <text>N-terminal N-formyl-L-methionyl-[peptide] + H2O = N-terminal L-methionyl-[peptide] + formate</text>
        <dbReference type="Rhea" id="RHEA:24420"/>
        <dbReference type="Rhea" id="RHEA-COMP:10639"/>
        <dbReference type="Rhea" id="RHEA-COMP:10640"/>
        <dbReference type="ChEBI" id="CHEBI:15377"/>
        <dbReference type="ChEBI" id="CHEBI:15740"/>
        <dbReference type="ChEBI" id="CHEBI:49298"/>
        <dbReference type="ChEBI" id="CHEBI:64731"/>
        <dbReference type="EC" id="3.5.1.88"/>
    </reaction>
</comment>
<keyword evidence="2" id="KW-0648">Protein biosynthesis</keyword>
<dbReference type="Gene3D" id="3.90.45.10">
    <property type="entry name" value="Peptide deformylase"/>
    <property type="match status" value="1"/>
</dbReference>
<organism evidence="3">
    <name type="scientific">candidate division WOR-3 bacterium</name>
    <dbReference type="NCBI Taxonomy" id="2052148"/>
    <lineage>
        <taxon>Bacteria</taxon>
        <taxon>Bacteria division WOR-3</taxon>
    </lineage>
</organism>
<dbReference type="NCBIfam" id="NF001159">
    <property type="entry name" value="PRK00150.1-3"/>
    <property type="match status" value="1"/>
</dbReference>
<keyword evidence="2" id="KW-0479">Metal-binding</keyword>
<proteinExistence type="inferred from homology"/>
<keyword evidence="2 3" id="KW-0378">Hydrolase</keyword>
<accession>A0A7V0Q5K7</accession>
<dbReference type="InterPro" id="IPR036821">
    <property type="entry name" value="Peptide_deformylase_sf"/>
</dbReference>
<dbReference type="AlphaFoldDB" id="A0A7V0Q5K7"/>
<feature type="binding site" evidence="2">
    <location>
        <position position="142"/>
    </location>
    <ligand>
        <name>Fe cation</name>
        <dbReference type="ChEBI" id="CHEBI:24875"/>
    </ligand>
</feature>
<dbReference type="Proteomes" id="UP000886381">
    <property type="component" value="Unassembled WGS sequence"/>
</dbReference>
<dbReference type="EC" id="3.5.1.88" evidence="2"/>
<feature type="binding site" evidence="2">
    <location>
        <position position="138"/>
    </location>
    <ligand>
        <name>Fe cation</name>
        <dbReference type="ChEBI" id="CHEBI:24875"/>
    </ligand>
</feature>
<dbReference type="PIRSF" id="PIRSF004749">
    <property type="entry name" value="Pep_def"/>
    <property type="match status" value="1"/>
</dbReference>
<gene>
    <name evidence="2 3" type="primary">def</name>
    <name evidence="3" type="ORF">ENH14_00820</name>
</gene>
<name>A0A7V0Q5K7_UNCW3</name>
<comment type="similarity">
    <text evidence="1 2">Belongs to the polypeptide deformylase family.</text>
</comment>
<sequence>MSIRRVRIIGDPVLRTPAEEVKEVTKELIELRQDLIDTMLEVNGLGLAANQIGVLKKVAVINVEEIGVGKGIKVLVNPVVIFVEDTQNEEEGCLSIPGLYAELERPYFVKVEALEFKGKKLKPVTIEAEDLYARALLHEIDHLNGILFVDRMEEERRRILLARWQEERKRSLL</sequence>
<dbReference type="NCBIfam" id="TIGR00079">
    <property type="entry name" value="pept_deformyl"/>
    <property type="match status" value="1"/>
</dbReference>
<dbReference type="GO" id="GO:0006412">
    <property type="term" value="P:translation"/>
    <property type="evidence" value="ECO:0007669"/>
    <property type="project" value="UniProtKB-UniRule"/>
</dbReference>
<keyword evidence="2" id="KW-0408">Iron</keyword>
<feature type="binding site" evidence="2">
    <location>
        <position position="93"/>
    </location>
    <ligand>
        <name>Fe cation</name>
        <dbReference type="ChEBI" id="CHEBI:24875"/>
    </ligand>
</feature>
<dbReference type="HAMAP" id="MF_00163">
    <property type="entry name" value="Pep_deformylase"/>
    <property type="match status" value="1"/>
</dbReference>
<reference evidence="3" key="1">
    <citation type="journal article" date="2020" name="mSystems">
        <title>Genome- and Community-Level Interaction Insights into Carbon Utilization and Element Cycling Functions of Hydrothermarchaeota in Hydrothermal Sediment.</title>
        <authorList>
            <person name="Zhou Z."/>
            <person name="Liu Y."/>
            <person name="Xu W."/>
            <person name="Pan J."/>
            <person name="Luo Z.H."/>
            <person name="Li M."/>
        </authorList>
    </citation>
    <scope>NUCLEOTIDE SEQUENCE [LARGE SCALE GENOMIC DNA]</scope>
    <source>
        <strain evidence="3">HyVt-28</strain>
    </source>
</reference>
<evidence type="ECO:0000256" key="2">
    <source>
        <dbReference type="HAMAP-Rule" id="MF_00163"/>
    </source>
</evidence>
<comment type="cofactor">
    <cofactor evidence="2">
        <name>Fe(2+)</name>
        <dbReference type="ChEBI" id="CHEBI:29033"/>
    </cofactor>
    <text evidence="2">Binds 1 Fe(2+) ion.</text>
</comment>
<evidence type="ECO:0000256" key="1">
    <source>
        <dbReference type="ARBA" id="ARBA00010759"/>
    </source>
</evidence>